<dbReference type="EMBL" id="LLXI01001219">
    <property type="protein sequence ID" value="PKY52514.1"/>
    <property type="molecule type" value="Genomic_DNA"/>
</dbReference>
<dbReference type="Proteomes" id="UP000234323">
    <property type="component" value="Unassembled WGS sequence"/>
</dbReference>
<proteinExistence type="predicted"/>
<name>A0A2I1H107_9GLOM</name>
<keyword evidence="2" id="KW-1185">Reference proteome</keyword>
<evidence type="ECO:0000313" key="2">
    <source>
        <dbReference type="Proteomes" id="UP000234323"/>
    </source>
</evidence>
<gene>
    <name evidence="1" type="ORF">RhiirA4_470192</name>
</gene>
<organism evidence="1 2">
    <name type="scientific">Rhizophagus irregularis</name>
    <dbReference type="NCBI Taxonomy" id="588596"/>
    <lineage>
        <taxon>Eukaryota</taxon>
        <taxon>Fungi</taxon>
        <taxon>Fungi incertae sedis</taxon>
        <taxon>Mucoromycota</taxon>
        <taxon>Glomeromycotina</taxon>
        <taxon>Glomeromycetes</taxon>
        <taxon>Glomerales</taxon>
        <taxon>Glomeraceae</taxon>
        <taxon>Rhizophagus</taxon>
    </lineage>
</organism>
<evidence type="ECO:0000313" key="1">
    <source>
        <dbReference type="EMBL" id="PKY52514.1"/>
    </source>
</evidence>
<accession>A0A2I1H107</accession>
<reference evidence="1 2" key="1">
    <citation type="submission" date="2015-10" db="EMBL/GenBank/DDBJ databases">
        <title>Genome analyses suggest a sexual origin of heterokaryosis in a supposedly ancient asexual fungus.</title>
        <authorList>
            <person name="Ropars J."/>
            <person name="Sedzielewska K."/>
            <person name="Noel J."/>
            <person name="Charron P."/>
            <person name="Farinelli L."/>
            <person name="Marton T."/>
            <person name="Kruger M."/>
            <person name="Pelin A."/>
            <person name="Brachmann A."/>
            <person name="Corradi N."/>
        </authorList>
    </citation>
    <scope>NUCLEOTIDE SEQUENCE [LARGE SCALE GENOMIC DNA]</scope>
    <source>
        <strain evidence="1 2">A4</strain>
    </source>
</reference>
<protein>
    <submittedName>
        <fullName evidence="1">Uncharacterized protein</fullName>
    </submittedName>
</protein>
<sequence length="188" mass="21583">MTPPFVPYTWKRKILRNEVLHYDAILAVKKVTLLSLVENNYDEEQNLDKVIKKENKNNPKLSSTTTPIPELEDFLKKMDIKESRLLPWHDILDKEKYGMTLIVTVGIVKCFYQGHLEYFLALNNDILTVADFNQIPLEHFVADKDVTISTAGFIFDLLQKLKTKTLCIVDNYGALFELKSATSVISTS</sequence>
<dbReference type="AlphaFoldDB" id="A0A2I1H107"/>
<comment type="caution">
    <text evidence="1">The sequence shown here is derived from an EMBL/GenBank/DDBJ whole genome shotgun (WGS) entry which is preliminary data.</text>
</comment>